<dbReference type="EMBL" id="JARIHO010000064">
    <property type="protein sequence ID" value="KAJ7314977.1"/>
    <property type="molecule type" value="Genomic_DNA"/>
</dbReference>
<dbReference type="AlphaFoldDB" id="A0AAD7EEM8"/>
<comment type="caution">
    <text evidence="1">The sequence shown here is derived from an EMBL/GenBank/DDBJ whole genome shotgun (WGS) entry which is preliminary data.</text>
</comment>
<proteinExistence type="predicted"/>
<sequence length="186" mass="21596">MSGVHGEIANAVVDIWKGQGLPFALKWVDDRANSREPCQDGHFMTWYSEGLLAPGSGSCNFIEICYRYDKVAMLAMVKDLQVPWHLMKGQDFDFIVEYVGFLFDLLRRTVSLPERKWLKFHHYERHQVVLAARNISLCTEYMNTKVNLADVILRVEFGPEELEFHLVFEMPDELKDFVAQYNGAWS</sequence>
<organism evidence="1 2">
    <name type="scientific">Mycena albidolilacea</name>
    <dbReference type="NCBI Taxonomy" id="1033008"/>
    <lineage>
        <taxon>Eukaryota</taxon>
        <taxon>Fungi</taxon>
        <taxon>Dikarya</taxon>
        <taxon>Basidiomycota</taxon>
        <taxon>Agaricomycotina</taxon>
        <taxon>Agaricomycetes</taxon>
        <taxon>Agaricomycetidae</taxon>
        <taxon>Agaricales</taxon>
        <taxon>Marasmiineae</taxon>
        <taxon>Mycenaceae</taxon>
        <taxon>Mycena</taxon>
    </lineage>
</organism>
<evidence type="ECO:0000313" key="2">
    <source>
        <dbReference type="Proteomes" id="UP001218218"/>
    </source>
</evidence>
<dbReference type="Proteomes" id="UP001218218">
    <property type="component" value="Unassembled WGS sequence"/>
</dbReference>
<gene>
    <name evidence="1" type="ORF">DFH08DRAFT_820947</name>
</gene>
<name>A0AAD7EEM8_9AGAR</name>
<evidence type="ECO:0000313" key="1">
    <source>
        <dbReference type="EMBL" id="KAJ7314977.1"/>
    </source>
</evidence>
<accession>A0AAD7EEM8</accession>
<reference evidence="1" key="1">
    <citation type="submission" date="2023-03" db="EMBL/GenBank/DDBJ databases">
        <title>Massive genome expansion in bonnet fungi (Mycena s.s.) driven by repeated elements and novel gene families across ecological guilds.</title>
        <authorList>
            <consortium name="Lawrence Berkeley National Laboratory"/>
            <person name="Harder C.B."/>
            <person name="Miyauchi S."/>
            <person name="Viragh M."/>
            <person name="Kuo A."/>
            <person name="Thoen E."/>
            <person name="Andreopoulos B."/>
            <person name="Lu D."/>
            <person name="Skrede I."/>
            <person name="Drula E."/>
            <person name="Henrissat B."/>
            <person name="Morin E."/>
            <person name="Kohler A."/>
            <person name="Barry K."/>
            <person name="LaButti K."/>
            <person name="Morin E."/>
            <person name="Salamov A."/>
            <person name="Lipzen A."/>
            <person name="Mereny Z."/>
            <person name="Hegedus B."/>
            <person name="Baldrian P."/>
            <person name="Stursova M."/>
            <person name="Weitz H."/>
            <person name="Taylor A."/>
            <person name="Grigoriev I.V."/>
            <person name="Nagy L.G."/>
            <person name="Martin F."/>
            <person name="Kauserud H."/>
        </authorList>
    </citation>
    <scope>NUCLEOTIDE SEQUENCE</scope>
    <source>
        <strain evidence="1">CBHHK002</strain>
    </source>
</reference>
<protein>
    <submittedName>
        <fullName evidence="1">Uncharacterized protein</fullName>
    </submittedName>
</protein>
<keyword evidence="2" id="KW-1185">Reference proteome</keyword>